<dbReference type="SUPFAM" id="SSF51735">
    <property type="entry name" value="NAD(P)-binding Rossmann-fold domains"/>
    <property type="match status" value="1"/>
</dbReference>
<dbReference type="Pfam" id="PF03447">
    <property type="entry name" value="NAD_binding_3"/>
    <property type="match status" value="1"/>
</dbReference>
<dbReference type="PANTHER" id="PTHR43331:SF1">
    <property type="entry name" value="HOMOSERINE DEHYDROGENASE"/>
    <property type="match status" value="1"/>
</dbReference>
<keyword evidence="15" id="KW-1185">Reference proteome</keyword>
<dbReference type="RefSeq" id="WP_274272411.1">
    <property type="nucleotide sequence ID" value="NZ_JAROAS010000050.1"/>
</dbReference>
<name>A0ABU6NPG4_9BACI</name>
<dbReference type="InterPro" id="IPR036291">
    <property type="entry name" value="NAD(P)-bd_dom_sf"/>
</dbReference>
<dbReference type="InterPro" id="IPR005106">
    <property type="entry name" value="Asp/hSer_DH_NAD-bd"/>
</dbReference>
<comment type="catalytic activity">
    <reaction evidence="10">
        <text>L-homoserine + NADP(+) = L-aspartate 4-semialdehyde + NADPH + H(+)</text>
        <dbReference type="Rhea" id="RHEA:15761"/>
        <dbReference type="ChEBI" id="CHEBI:15378"/>
        <dbReference type="ChEBI" id="CHEBI:57476"/>
        <dbReference type="ChEBI" id="CHEBI:57783"/>
        <dbReference type="ChEBI" id="CHEBI:58349"/>
        <dbReference type="ChEBI" id="CHEBI:537519"/>
        <dbReference type="EC" id="1.1.1.3"/>
    </reaction>
</comment>
<evidence type="ECO:0000256" key="3">
    <source>
        <dbReference type="ARBA" id="ARBA00006753"/>
    </source>
</evidence>
<evidence type="ECO:0000313" key="15">
    <source>
        <dbReference type="Proteomes" id="UP001341820"/>
    </source>
</evidence>
<dbReference type="PANTHER" id="PTHR43331">
    <property type="entry name" value="HOMOSERINE DEHYDROGENASE"/>
    <property type="match status" value="1"/>
</dbReference>
<keyword evidence="6 10" id="KW-0028">Amino-acid biosynthesis</keyword>
<keyword evidence="8 10" id="KW-0560">Oxidoreductase</keyword>
<evidence type="ECO:0000256" key="5">
    <source>
        <dbReference type="ARBA" id="ARBA00013376"/>
    </source>
</evidence>
<dbReference type="Gene3D" id="3.30.360.10">
    <property type="entry name" value="Dihydrodipicolinate Reductase, domain 2"/>
    <property type="match status" value="1"/>
</dbReference>
<reference evidence="14 15" key="1">
    <citation type="submission" date="2023-03" db="EMBL/GenBank/DDBJ databases">
        <title>Bacillus Genome Sequencing.</title>
        <authorList>
            <person name="Dunlap C."/>
        </authorList>
    </citation>
    <scope>NUCLEOTIDE SEQUENCE [LARGE SCALE GENOMIC DNA]</scope>
    <source>
        <strain evidence="14 15">B-4107</strain>
    </source>
</reference>
<keyword evidence="9 10" id="KW-0486">Methionine biosynthesis</keyword>
<proteinExistence type="inferred from homology"/>
<comment type="similarity">
    <text evidence="3 11">Belongs to the homoserine dehydrogenase family.</text>
</comment>
<evidence type="ECO:0000256" key="11">
    <source>
        <dbReference type="RuleBase" id="RU004171"/>
    </source>
</evidence>
<dbReference type="InterPro" id="IPR019811">
    <property type="entry name" value="HDH_CS"/>
</dbReference>
<accession>A0ABU6NPG4</accession>
<sequence>MKIGLIGYGTVGSGVYERLIGSREQIESIIGEKFEIVRILVKNVEKYKDVNSTLFTSSWDTFFNTDKYDIVFEAINGTELTKTYTKALLKQGTSVISANKKLVALHGEELEQLAFENQAYYGWDAAVCGAIPIVNVFKSVLLTTNIQSIAGILNGTSNYILTKMSEGSTYEAALGEAQKLGYAEEDPTSDVEGWDAVYKLCLLARQCYDQWVCPEDIERVGISHIDQWHIQAAKELNLSFKLIAKLESDATSLKGFVKPALIDQEHSLAPIRGVLNAVTLEGKDMERLIFAGPGAGKETTANSVVEDFVFHEQQKHVLPRFTNRLTKLEEGIADNVTTQEVWFCKGNHESKIQPYLDKTTVWREHEVKGGKVFIVTPLPFSTPFHTFPLLTEMEQLKETVQSES</sequence>
<dbReference type="NCBIfam" id="NF004976">
    <property type="entry name" value="PRK06349.1"/>
    <property type="match status" value="1"/>
</dbReference>
<feature type="domain" description="Aspartate/homoserine dehydrogenase NAD-binding" evidence="13">
    <location>
        <begin position="7"/>
        <end position="119"/>
    </location>
</feature>
<evidence type="ECO:0000259" key="13">
    <source>
        <dbReference type="Pfam" id="PF03447"/>
    </source>
</evidence>
<keyword evidence="10" id="KW-0521">NADP</keyword>
<dbReference type="SUPFAM" id="SSF55347">
    <property type="entry name" value="Glyceraldehyde-3-phosphate dehydrogenase-like, C-terminal domain"/>
    <property type="match status" value="1"/>
</dbReference>
<dbReference type="Gene3D" id="3.40.50.720">
    <property type="entry name" value="NAD(P)-binding Rossmann-like Domain"/>
    <property type="match status" value="1"/>
</dbReference>
<comment type="pathway">
    <text evidence="1 10">Amino-acid biosynthesis; L-threonine biosynthesis; L-threonine from L-aspartate: step 3/5.</text>
</comment>
<evidence type="ECO:0000256" key="10">
    <source>
        <dbReference type="RuleBase" id="RU000579"/>
    </source>
</evidence>
<evidence type="ECO:0000256" key="2">
    <source>
        <dbReference type="ARBA" id="ARBA00005062"/>
    </source>
</evidence>
<dbReference type="EMBL" id="JAROAS010000050">
    <property type="protein sequence ID" value="MED4130079.1"/>
    <property type="molecule type" value="Genomic_DNA"/>
</dbReference>
<gene>
    <name evidence="14" type="ORF">P5F74_18255</name>
</gene>
<evidence type="ECO:0000313" key="14">
    <source>
        <dbReference type="EMBL" id="MED4130079.1"/>
    </source>
</evidence>
<evidence type="ECO:0000256" key="6">
    <source>
        <dbReference type="ARBA" id="ARBA00022605"/>
    </source>
</evidence>
<evidence type="ECO:0000256" key="8">
    <source>
        <dbReference type="ARBA" id="ARBA00023002"/>
    </source>
</evidence>
<dbReference type="GO" id="GO:0004412">
    <property type="term" value="F:homoserine dehydrogenase activity"/>
    <property type="evidence" value="ECO:0007669"/>
    <property type="project" value="UniProtKB-EC"/>
</dbReference>
<evidence type="ECO:0000256" key="4">
    <source>
        <dbReference type="ARBA" id="ARBA00013213"/>
    </source>
</evidence>
<dbReference type="InterPro" id="IPR001342">
    <property type="entry name" value="HDH_cat"/>
</dbReference>
<organism evidence="14 15">
    <name type="scientific">Shouchella miscanthi</name>
    <dbReference type="NCBI Taxonomy" id="2598861"/>
    <lineage>
        <taxon>Bacteria</taxon>
        <taxon>Bacillati</taxon>
        <taxon>Bacillota</taxon>
        <taxon>Bacilli</taxon>
        <taxon>Bacillales</taxon>
        <taxon>Bacillaceae</taxon>
        <taxon>Shouchella</taxon>
    </lineage>
</organism>
<dbReference type="EC" id="1.1.1.3" evidence="4 10"/>
<dbReference type="PROSITE" id="PS01042">
    <property type="entry name" value="HOMOSER_DHGENASE"/>
    <property type="match status" value="1"/>
</dbReference>
<comment type="pathway">
    <text evidence="2 10">Amino-acid biosynthesis; L-methionine biosynthesis via de novo pathway; L-homoserine from L-aspartate: step 3/3.</text>
</comment>
<evidence type="ECO:0000256" key="7">
    <source>
        <dbReference type="ARBA" id="ARBA00022697"/>
    </source>
</evidence>
<dbReference type="Pfam" id="PF00742">
    <property type="entry name" value="Homoserine_dh"/>
    <property type="match status" value="1"/>
</dbReference>
<evidence type="ECO:0000259" key="12">
    <source>
        <dbReference type="Pfam" id="PF00742"/>
    </source>
</evidence>
<keyword evidence="7 10" id="KW-0791">Threonine biosynthesis</keyword>
<protein>
    <recommendedName>
        <fullName evidence="5 10">Homoserine dehydrogenase</fullName>
        <ecNumber evidence="4 10">1.1.1.3</ecNumber>
    </recommendedName>
</protein>
<comment type="caution">
    <text evidence="14">The sequence shown here is derived from an EMBL/GenBank/DDBJ whole genome shotgun (WGS) entry which is preliminary data.</text>
</comment>
<dbReference type="Proteomes" id="UP001341820">
    <property type="component" value="Unassembled WGS sequence"/>
</dbReference>
<evidence type="ECO:0000256" key="1">
    <source>
        <dbReference type="ARBA" id="ARBA00005056"/>
    </source>
</evidence>
<feature type="domain" description="Homoserine dehydrogenase catalytic" evidence="12">
    <location>
        <begin position="132"/>
        <end position="309"/>
    </location>
</feature>
<evidence type="ECO:0000256" key="9">
    <source>
        <dbReference type="ARBA" id="ARBA00023167"/>
    </source>
</evidence>